<keyword evidence="2" id="KW-1185">Reference proteome</keyword>
<protein>
    <submittedName>
        <fullName evidence="1">DUF465 domain-containing protein</fullName>
    </submittedName>
</protein>
<dbReference type="InterPro" id="IPR038444">
    <property type="entry name" value="DUF465_sf"/>
</dbReference>
<sequence length="78" mass="9311">MIRHKHSLVEEFPHYRDKISRLKQENPEFAKLAAEYHEIDHQLHGLQMREIPIDDGFYGSLKRKRVHIKDQIYSALTG</sequence>
<gene>
    <name evidence="1" type="ORF">KCG35_23270</name>
</gene>
<dbReference type="Pfam" id="PF04325">
    <property type="entry name" value="DUF465"/>
    <property type="match status" value="1"/>
</dbReference>
<reference evidence="1 2" key="1">
    <citation type="submission" date="2021-04" db="EMBL/GenBank/DDBJ databases">
        <authorList>
            <person name="Pira H."/>
            <person name="Risdian C."/>
            <person name="Wink J."/>
        </authorList>
    </citation>
    <scope>NUCLEOTIDE SEQUENCE [LARGE SCALE GENOMIC DNA]</scope>
    <source>
        <strain evidence="1 2">WH53</strain>
    </source>
</reference>
<dbReference type="InterPro" id="IPR007420">
    <property type="entry name" value="DUF465"/>
</dbReference>
<name>A0ABS5ZJ55_9GAMM</name>
<organism evidence="1 2">
    <name type="scientific">Zooshikella harenae</name>
    <dbReference type="NCBI Taxonomy" id="2827238"/>
    <lineage>
        <taxon>Bacteria</taxon>
        <taxon>Pseudomonadati</taxon>
        <taxon>Pseudomonadota</taxon>
        <taxon>Gammaproteobacteria</taxon>
        <taxon>Oceanospirillales</taxon>
        <taxon>Zooshikellaceae</taxon>
        <taxon>Zooshikella</taxon>
    </lineage>
</organism>
<dbReference type="RefSeq" id="WP_215822255.1">
    <property type="nucleotide sequence ID" value="NZ_JAGSOY010000127.1"/>
</dbReference>
<proteinExistence type="predicted"/>
<accession>A0ABS5ZJ55</accession>
<comment type="caution">
    <text evidence="1">The sequence shown here is derived from an EMBL/GenBank/DDBJ whole genome shotgun (WGS) entry which is preliminary data.</text>
</comment>
<dbReference type="Gene3D" id="6.10.280.50">
    <property type="match status" value="1"/>
</dbReference>
<dbReference type="Proteomes" id="UP000690515">
    <property type="component" value="Unassembled WGS sequence"/>
</dbReference>
<evidence type="ECO:0000313" key="1">
    <source>
        <dbReference type="EMBL" id="MBU2713980.1"/>
    </source>
</evidence>
<dbReference type="EMBL" id="JAGSOY010000127">
    <property type="protein sequence ID" value="MBU2713980.1"/>
    <property type="molecule type" value="Genomic_DNA"/>
</dbReference>
<evidence type="ECO:0000313" key="2">
    <source>
        <dbReference type="Proteomes" id="UP000690515"/>
    </source>
</evidence>